<evidence type="ECO:0000256" key="5">
    <source>
        <dbReference type="ARBA" id="ARBA00022989"/>
    </source>
</evidence>
<evidence type="ECO:0000256" key="7">
    <source>
        <dbReference type="ARBA" id="ARBA00023177"/>
    </source>
</evidence>
<evidence type="ECO:0000256" key="1">
    <source>
        <dbReference type="ARBA" id="ARBA00004141"/>
    </source>
</evidence>
<dbReference type="PROSITE" id="PS01219">
    <property type="entry name" value="AMMONIUM_TRANSP"/>
    <property type="match status" value="1"/>
</dbReference>
<accession>A0A934NCB6</accession>
<feature type="transmembrane region" description="Helical" evidence="8">
    <location>
        <begin position="328"/>
        <end position="348"/>
    </location>
</feature>
<evidence type="ECO:0000256" key="9">
    <source>
        <dbReference type="SAM" id="MobiDB-lite"/>
    </source>
</evidence>
<feature type="transmembrane region" description="Helical" evidence="8">
    <location>
        <begin position="360"/>
        <end position="382"/>
    </location>
</feature>
<keyword evidence="3 8" id="KW-0813">Transport</keyword>
<dbReference type="Pfam" id="PF00909">
    <property type="entry name" value="Ammonium_transp"/>
    <property type="match status" value="1"/>
</dbReference>
<comment type="similarity">
    <text evidence="2 8">Belongs to the ammonia transporter channel (TC 1.A.11.2) family.</text>
</comment>
<dbReference type="InterPro" id="IPR029020">
    <property type="entry name" value="Ammonium/urea_transptr"/>
</dbReference>
<keyword evidence="6 8" id="KW-0472">Membrane</keyword>
<dbReference type="RefSeq" id="WP_338176114.1">
    <property type="nucleotide sequence ID" value="NZ_JAEKNQ010000006.1"/>
</dbReference>
<dbReference type="Gene3D" id="1.10.3430.10">
    <property type="entry name" value="Ammonium transporter AmtB like domains"/>
    <property type="match status" value="1"/>
</dbReference>
<dbReference type="GO" id="GO:0008519">
    <property type="term" value="F:ammonium channel activity"/>
    <property type="evidence" value="ECO:0007669"/>
    <property type="project" value="InterPro"/>
</dbReference>
<feature type="transmembrane region" description="Helical" evidence="8">
    <location>
        <begin position="202"/>
        <end position="222"/>
    </location>
</feature>
<dbReference type="PANTHER" id="PTHR11730">
    <property type="entry name" value="AMMONIUM TRANSPORTER"/>
    <property type="match status" value="1"/>
</dbReference>
<evidence type="ECO:0000256" key="6">
    <source>
        <dbReference type="ARBA" id="ARBA00023136"/>
    </source>
</evidence>
<keyword evidence="7 8" id="KW-0924">Ammonia transport</keyword>
<feature type="transmembrane region" description="Helical" evidence="8">
    <location>
        <begin position="304"/>
        <end position="322"/>
    </location>
</feature>
<proteinExistence type="inferred from homology"/>
<dbReference type="NCBIfam" id="TIGR00836">
    <property type="entry name" value="amt"/>
    <property type="match status" value="1"/>
</dbReference>
<feature type="transmembrane region" description="Helical" evidence="8">
    <location>
        <begin position="402"/>
        <end position="426"/>
    </location>
</feature>
<evidence type="ECO:0000259" key="11">
    <source>
        <dbReference type="Pfam" id="PF00909"/>
    </source>
</evidence>
<keyword evidence="4 8" id="KW-0812">Transmembrane</keyword>
<keyword evidence="10" id="KW-0732">Signal</keyword>
<evidence type="ECO:0000313" key="13">
    <source>
        <dbReference type="Proteomes" id="UP000620075"/>
    </source>
</evidence>
<feature type="signal peptide" evidence="10">
    <location>
        <begin position="1"/>
        <end position="23"/>
    </location>
</feature>
<feature type="transmembrane region" description="Helical" evidence="8">
    <location>
        <begin position="136"/>
        <end position="157"/>
    </location>
</feature>
<gene>
    <name evidence="12" type="ORF">JF888_00950</name>
</gene>
<keyword evidence="5 8" id="KW-1133">Transmembrane helix</keyword>
<name>A0A934NCB6_9BACT</name>
<dbReference type="SUPFAM" id="SSF111352">
    <property type="entry name" value="Ammonium transporter"/>
    <property type="match status" value="1"/>
</dbReference>
<feature type="transmembrane region" description="Helical" evidence="8">
    <location>
        <begin position="243"/>
        <end position="260"/>
    </location>
</feature>
<reference evidence="12 13" key="1">
    <citation type="submission" date="2020-10" db="EMBL/GenBank/DDBJ databases">
        <title>Ca. Dormibacterota MAGs.</title>
        <authorList>
            <person name="Montgomery K."/>
        </authorList>
    </citation>
    <scope>NUCLEOTIDE SEQUENCE [LARGE SCALE GENOMIC DNA]</scope>
    <source>
        <strain evidence="12">SC8811_S16_3</strain>
    </source>
</reference>
<dbReference type="Proteomes" id="UP000620075">
    <property type="component" value="Unassembled WGS sequence"/>
</dbReference>
<evidence type="ECO:0000256" key="4">
    <source>
        <dbReference type="ARBA" id="ARBA00022692"/>
    </source>
</evidence>
<dbReference type="InterPro" id="IPR001905">
    <property type="entry name" value="Ammonium_transpt"/>
</dbReference>
<evidence type="ECO:0000256" key="8">
    <source>
        <dbReference type="RuleBase" id="RU362002"/>
    </source>
</evidence>
<dbReference type="GO" id="GO:0005886">
    <property type="term" value="C:plasma membrane"/>
    <property type="evidence" value="ECO:0007669"/>
    <property type="project" value="UniProtKB-SubCell"/>
</dbReference>
<evidence type="ECO:0000256" key="2">
    <source>
        <dbReference type="ARBA" id="ARBA00005887"/>
    </source>
</evidence>
<comment type="subcellular location">
    <subcellularLocation>
        <location evidence="8">Cell membrane</location>
        <topology evidence="8">Multi-pass membrane protein</topology>
    </subcellularLocation>
    <subcellularLocation>
        <location evidence="1">Membrane</location>
        <topology evidence="1">Multi-pass membrane protein</topology>
    </subcellularLocation>
</comment>
<dbReference type="GO" id="GO:0097272">
    <property type="term" value="P:ammonium homeostasis"/>
    <property type="evidence" value="ECO:0007669"/>
    <property type="project" value="TreeGrafter"/>
</dbReference>
<evidence type="ECO:0000256" key="10">
    <source>
        <dbReference type="SAM" id="SignalP"/>
    </source>
</evidence>
<dbReference type="EMBL" id="JAEKNQ010000006">
    <property type="protein sequence ID" value="MBJ7601759.1"/>
    <property type="molecule type" value="Genomic_DNA"/>
</dbReference>
<feature type="transmembrane region" description="Helical" evidence="8">
    <location>
        <begin position="164"/>
        <end position="182"/>
    </location>
</feature>
<organism evidence="12 13">
    <name type="scientific">Candidatus Dormiibacter inghamiae</name>
    <dbReference type="NCBI Taxonomy" id="3127013"/>
    <lineage>
        <taxon>Bacteria</taxon>
        <taxon>Bacillati</taxon>
        <taxon>Candidatus Dormiibacterota</taxon>
        <taxon>Candidatus Dormibacteria</taxon>
        <taxon>Candidatus Dormibacterales</taxon>
        <taxon>Candidatus Dormibacteraceae</taxon>
        <taxon>Candidatus Dormiibacter</taxon>
    </lineage>
</organism>
<dbReference type="InterPro" id="IPR018047">
    <property type="entry name" value="Ammonium_transpt_CS"/>
</dbReference>
<protein>
    <recommendedName>
        <fullName evidence="8">Ammonium transporter</fullName>
    </recommendedName>
</protein>
<evidence type="ECO:0000313" key="12">
    <source>
        <dbReference type="EMBL" id="MBJ7601759.1"/>
    </source>
</evidence>
<feature type="compositionally biased region" description="Basic and acidic residues" evidence="9">
    <location>
        <begin position="480"/>
        <end position="491"/>
    </location>
</feature>
<feature type="transmembrane region" description="Helical" evidence="8">
    <location>
        <begin position="41"/>
        <end position="61"/>
    </location>
</feature>
<comment type="caution">
    <text evidence="12">The sequence shown here is derived from an EMBL/GenBank/DDBJ whole genome shotgun (WGS) entry which is preliminary data.</text>
</comment>
<feature type="transmembrane region" description="Helical" evidence="8">
    <location>
        <begin position="82"/>
        <end position="106"/>
    </location>
</feature>
<dbReference type="PANTHER" id="PTHR11730:SF89">
    <property type="entry name" value="AMMONIUM TRANSPORTER SLL0108-RELATED"/>
    <property type="match status" value="1"/>
</dbReference>
<dbReference type="AlphaFoldDB" id="A0A934NCB6"/>
<evidence type="ECO:0000256" key="3">
    <source>
        <dbReference type="ARBA" id="ARBA00022448"/>
    </source>
</evidence>
<sequence length="491" mass="51250">MKAWKVLLLPLVLLFAFPLNVQAAAQDPGQVAQAATVGADTVWVVVAAVLVMFMQAGFAMLEVGFSRMKNVGTVVAKVITNFSVAALSYWAIGFALAFGAAATWLFPLIGGSNFAPTFSPGSTLNLPAMSGSTAPAAAKFMFQFVFCAVSLAIVWGTMLERTKFIVYVLFGIPFAAVIYPLISHQLFGGGFLQATLGAQDFAGSTVVHLTGATAGLAGLLLLGPRLGKYEKDHRPNAIPGHNMPLAQLGVLILWFGWFGFNPGSTLNAVNLHFADVVITTQLAASAGALAALLGIYLTSRTLDVGMIGNGAIAALVAITAPSGYVEPWAAIVIGAVAGTIVVVAIPLIDKKLDDPVGCLSAHGLAGIWGTLSCGLFTVPALAKFNGVGEGGLFYTGSVHQLGAQAVAVAGSFLVTFGLSYGIFWLIKRTVGLRAEAHDELDGLDISEHGMWGYPEAFMPVPGGAYRPAGQEVPSGRRVKLREAERQEVEPA</sequence>
<dbReference type="InterPro" id="IPR024041">
    <property type="entry name" value="NH4_transpt_AmtB-like_dom"/>
</dbReference>
<feature type="chain" id="PRO_5037719239" description="Ammonium transporter" evidence="10">
    <location>
        <begin position="24"/>
        <end position="491"/>
    </location>
</feature>
<feature type="domain" description="Ammonium transporter AmtB-like" evidence="11">
    <location>
        <begin position="42"/>
        <end position="453"/>
    </location>
</feature>
<feature type="region of interest" description="Disordered" evidence="9">
    <location>
        <begin position="464"/>
        <end position="491"/>
    </location>
</feature>
<feature type="transmembrane region" description="Helical" evidence="8">
    <location>
        <begin position="272"/>
        <end position="297"/>
    </location>
</feature>